<dbReference type="AlphaFoldDB" id="A0A6B3NDD8"/>
<proteinExistence type="predicted"/>
<sequence>MLKKHGFDVEKIYPNINEWDYHSVGKLKFVNWKNKIVPYNLPLYVEREHKIIKMIESSDTKLLSDHLPKEHLYPILCPNNPYPKGVELTF</sequence>
<dbReference type="EMBL" id="JAAHFQ010000867">
    <property type="protein sequence ID" value="NER31586.1"/>
    <property type="molecule type" value="Genomic_DNA"/>
</dbReference>
<evidence type="ECO:0000313" key="1">
    <source>
        <dbReference type="EMBL" id="NER31586.1"/>
    </source>
</evidence>
<organism evidence="1">
    <name type="scientific">Symploca sp. SIO1C4</name>
    <dbReference type="NCBI Taxonomy" id="2607765"/>
    <lineage>
        <taxon>Bacteria</taxon>
        <taxon>Bacillati</taxon>
        <taxon>Cyanobacteriota</taxon>
        <taxon>Cyanophyceae</taxon>
        <taxon>Coleofasciculales</taxon>
        <taxon>Coleofasciculaceae</taxon>
        <taxon>Symploca</taxon>
    </lineage>
</organism>
<accession>A0A6B3NDD8</accession>
<name>A0A6B3NDD8_9CYAN</name>
<comment type="caution">
    <text evidence="1">The sequence shown here is derived from an EMBL/GenBank/DDBJ whole genome shotgun (WGS) entry which is preliminary data.</text>
</comment>
<protein>
    <submittedName>
        <fullName evidence="1">Uncharacterized protein</fullName>
    </submittedName>
</protein>
<gene>
    <name evidence="1" type="ORF">F6J89_29205</name>
</gene>
<reference evidence="1" key="1">
    <citation type="submission" date="2019-11" db="EMBL/GenBank/DDBJ databases">
        <title>Genomic insights into an expanded diversity of filamentous marine cyanobacteria reveals the extraordinary biosynthetic potential of Moorea and Okeania.</title>
        <authorList>
            <person name="Ferreira Leao T."/>
            <person name="Wang M."/>
            <person name="Moss N."/>
            <person name="Da Silva R."/>
            <person name="Sanders J."/>
            <person name="Nurk S."/>
            <person name="Gurevich A."/>
            <person name="Humphrey G."/>
            <person name="Reher R."/>
            <person name="Zhu Q."/>
            <person name="Belda-Ferre P."/>
            <person name="Glukhov E."/>
            <person name="Rex R."/>
            <person name="Dorrestein P.C."/>
            <person name="Knight R."/>
            <person name="Pevzner P."/>
            <person name="Gerwick W.H."/>
            <person name="Gerwick L."/>
        </authorList>
    </citation>
    <scope>NUCLEOTIDE SEQUENCE</scope>
    <source>
        <strain evidence="1">SIO1C4</strain>
    </source>
</reference>